<evidence type="ECO:0000313" key="2">
    <source>
        <dbReference type="EMBL" id="KAK5908790.1"/>
    </source>
</evidence>
<evidence type="ECO:0000256" key="1">
    <source>
        <dbReference type="SAM" id="MobiDB-lite"/>
    </source>
</evidence>
<name>A0AAN8CUS6_CHAGU</name>
<protein>
    <submittedName>
        <fullName evidence="2">Uncharacterized protein</fullName>
    </submittedName>
</protein>
<keyword evidence="3" id="KW-1185">Reference proteome</keyword>
<feature type="region of interest" description="Disordered" evidence="1">
    <location>
        <begin position="75"/>
        <end position="104"/>
    </location>
</feature>
<reference evidence="2 3" key="1">
    <citation type="journal article" date="2023" name="Mol. Biol. Evol.">
        <title>Genomics of Secondarily Temperate Adaptation in the Only Non-Antarctic Icefish.</title>
        <authorList>
            <person name="Rivera-Colon A.G."/>
            <person name="Rayamajhi N."/>
            <person name="Minhas B.F."/>
            <person name="Madrigal G."/>
            <person name="Bilyk K.T."/>
            <person name="Yoon V."/>
            <person name="Hune M."/>
            <person name="Gregory S."/>
            <person name="Cheng C.H.C."/>
            <person name="Catchen J.M."/>
        </authorList>
    </citation>
    <scope>NUCLEOTIDE SEQUENCE [LARGE SCALE GENOMIC DNA]</scope>
    <source>
        <tissue evidence="2">White muscle</tissue>
    </source>
</reference>
<accession>A0AAN8CUS6</accession>
<dbReference type="EMBL" id="JAURVH010001529">
    <property type="protein sequence ID" value="KAK5908790.1"/>
    <property type="molecule type" value="Genomic_DNA"/>
</dbReference>
<dbReference type="Proteomes" id="UP001331515">
    <property type="component" value="Unassembled WGS sequence"/>
</dbReference>
<gene>
    <name evidence="2" type="ORF">CgunFtcFv8_016817</name>
</gene>
<organism evidence="2 3">
    <name type="scientific">Champsocephalus gunnari</name>
    <name type="common">Mackerel icefish</name>
    <dbReference type="NCBI Taxonomy" id="52237"/>
    <lineage>
        <taxon>Eukaryota</taxon>
        <taxon>Metazoa</taxon>
        <taxon>Chordata</taxon>
        <taxon>Craniata</taxon>
        <taxon>Vertebrata</taxon>
        <taxon>Euteleostomi</taxon>
        <taxon>Actinopterygii</taxon>
        <taxon>Neopterygii</taxon>
        <taxon>Teleostei</taxon>
        <taxon>Neoteleostei</taxon>
        <taxon>Acanthomorphata</taxon>
        <taxon>Eupercaria</taxon>
        <taxon>Perciformes</taxon>
        <taxon>Notothenioidei</taxon>
        <taxon>Channichthyidae</taxon>
        <taxon>Champsocephalus</taxon>
    </lineage>
</organism>
<evidence type="ECO:0000313" key="3">
    <source>
        <dbReference type="Proteomes" id="UP001331515"/>
    </source>
</evidence>
<feature type="compositionally biased region" description="Basic and acidic residues" evidence="1">
    <location>
        <begin position="93"/>
        <end position="104"/>
    </location>
</feature>
<sequence>MKIDTQSRSPSGTAVRVWLFSLSEGLNRVRSLKLQLFCTLAGLPPIRSAPPPHLVTGGRALAFANGRLPALHALTPRTRQTDPLLKTQLLTGGREEGKEGRRRE</sequence>
<dbReference type="AlphaFoldDB" id="A0AAN8CUS6"/>
<proteinExistence type="predicted"/>
<comment type="caution">
    <text evidence="2">The sequence shown here is derived from an EMBL/GenBank/DDBJ whole genome shotgun (WGS) entry which is preliminary data.</text>
</comment>